<accession>A0AAJ2KT06</accession>
<dbReference type="SUPFAM" id="SSF52821">
    <property type="entry name" value="Rhodanese/Cell cycle control phosphatase"/>
    <property type="match status" value="2"/>
</dbReference>
<dbReference type="Pfam" id="PF00581">
    <property type="entry name" value="Rhodanese"/>
    <property type="match status" value="2"/>
</dbReference>
<evidence type="ECO:0000259" key="2">
    <source>
        <dbReference type="PROSITE" id="PS50206"/>
    </source>
</evidence>
<dbReference type="Proteomes" id="UP001285636">
    <property type="component" value="Unassembled WGS sequence"/>
</dbReference>
<dbReference type="GO" id="GO:0046872">
    <property type="term" value="F:metal ion binding"/>
    <property type="evidence" value="ECO:0007669"/>
    <property type="project" value="UniProtKB-KW"/>
</dbReference>
<comment type="caution">
    <text evidence="3">The sequence shown here is derived from an EMBL/GenBank/DDBJ whole genome shotgun (WGS) entry which is preliminary data.</text>
</comment>
<dbReference type="PROSITE" id="PS50206">
    <property type="entry name" value="RHODANESE_3"/>
    <property type="match status" value="2"/>
</dbReference>
<sequence length="475" mass="52314">MFFRSFFDEKLAHMSYLIGCQKTGEAIIVDPGRNLTPYFEVAKKEGFTISAATETHIHADYASGAKELAELFNVHLYLSDEGDKDWKYEFAKDVGATLVKEGDEFSIGGVHFKVMHTPGHTPESISILLTDKGGGAREPMGVFTGDFLFVGDVGRPDLLEKSAGSAGTAKVGAKDMFASLQKARNLSDDLQIWPAHGAGSACGKSLGAVPVSTIGYESKHNWAFQITDEDEFVDELLSSQPEPPTYFGVMKKLNKKGAEQKPDNMPRRLQSLSELKEMVDDHVYVLDTRKSPLFAYGHIKEAVNISIEKSFTNWAGWLVPYDKDLIVVVEEEKLDEVITALQSIGLDRTIAFIDQKTIEQDVTLPMYKQVDVHEAYQAVKSSNTSNEAALIDVRNDSEWTDGHAPEAIHAFLGHIEDHLEDLPKDQPLYVLCGSGVRSAIAVSVLQKHGFDRVVNVKGGFTAWVGADLPVTKDES</sequence>
<dbReference type="SMART" id="SM00849">
    <property type="entry name" value="Lactamase_B"/>
    <property type="match status" value="1"/>
</dbReference>
<gene>
    <name evidence="3" type="ORF">RYX45_02000</name>
</gene>
<name>A0AAJ2KT06_ALKPS</name>
<proteinExistence type="predicted"/>
<organism evidence="3 4">
    <name type="scientific">Alkalihalophilus pseudofirmus</name>
    <name type="common">Bacillus pseudofirmus</name>
    <dbReference type="NCBI Taxonomy" id="79885"/>
    <lineage>
        <taxon>Bacteria</taxon>
        <taxon>Bacillati</taxon>
        <taxon>Bacillota</taxon>
        <taxon>Bacilli</taxon>
        <taxon>Bacillales</taxon>
        <taxon>Bacillaceae</taxon>
        <taxon>Alkalihalophilus</taxon>
    </lineage>
</organism>
<evidence type="ECO:0000313" key="4">
    <source>
        <dbReference type="Proteomes" id="UP001285636"/>
    </source>
</evidence>
<dbReference type="Gene3D" id="3.40.250.10">
    <property type="entry name" value="Rhodanese-like domain"/>
    <property type="match status" value="2"/>
</dbReference>
<dbReference type="GO" id="GO:0050313">
    <property type="term" value="F:sulfur dioxygenase activity"/>
    <property type="evidence" value="ECO:0007669"/>
    <property type="project" value="InterPro"/>
</dbReference>
<dbReference type="SMART" id="SM00450">
    <property type="entry name" value="RHOD"/>
    <property type="match status" value="1"/>
</dbReference>
<dbReference type="SUPFAM" id="SSF56281">
    <property type="entry name" value="Metallo-hydrolase/oxidoreductase"/>
    <property type="match status" value="1"/>
</dbReference>
<dbReference type="GO" id="GO:0070813">
    <property type="term" value="P:hydrogen sulfide metabolic process"/>
    <property type="evidence" value="ECO:0007669"/>
    <property type="project" value="TreeGrafter"/>
</dbReference>
<dbReference type="CDD" id="cd00158">
    <property type="entry name" value="RHOD"/>
    <property type="match status" value="1"/>
</dbReference>
<feature type="domain" description="Rhodanese" evidence="2">
    <location>
        <begin position="384"/>
        <end position="472"/>
    </location>
</feature>
<protein>
    <submittedName>
        <fullName evidence="3">MBL fold metallo-hydrolase</fullName>
    </submittedName>
</protein>
<dbReference type="FunFam" id="3.60.15.10:FF:000030">
    <property type="entry name" value="Metallo-beta-lactamase family protein"/>
    <property type="match status" value="1"/>
</dbReference>
<dbReference type="GO" id="GO:0006749">
    <property type="term" value="P:glutathione metabolic process"/>
    <property type="evidence" value="ECO:0007669"/>
    <property type="project" value="InterPro"/>
</dbReference>
<dbReference type="AlphaFoldDB" id="A0AAJ2KT06"/>
<dbReference type="Gene3D" id="3.60.15.10">
    <property type="entry name" value="Ribonuclease Z/Hydroxyacylglutathione hydrolase-like"/>
    <property type="match status" value="1"/>
</dbReference>
<dbReference type="InterPro" id="IPR001763">
    <property type="entry name" value="Rhodanese-like_dom"/>
</dbReference>
<dbReference type="EMBL" id="JAWJAY010000001">
    <property type="protein sequence ID" value="MDV2883937.1"/>
    <property type="molecule type" value="Genomic_DNA"/>
</dbReference>
<evidence type="ECO:0000256" key="1">
    <source>
        <dbReference type="ARBA" id="ARBA00022723"/>
    </source>
</evidence>
<reference evidence="3" key="1">
    <citation type="submission" date="2023-10" db="EMBL/GenBank/DDBJ databases">
        <title>Screening of Alkalihalophilus pseudofirmusBZ-TG-HK211 and Its Alleviation of Salt Stress on Rapeseed Growth.</title>
        <authorList>
            <person name="Zhao B."/>
            <person name="Guo T."/>
        </authorList>
    </citation>
    <scope>NUCLEOTIDE SEQUENCE</scope>
    <source>
        <strain evidence="3">BZ-TG-HK211</strain>
    </source>
</reference>
<keyword evidence="1" id="KW-0479">Metal-binding</keyword>
<dbReference type="FunFam" id="3.40.250.10:FF:000049">
    <property type="entry name" value="Phage shock protein E"/>
    <property type="match status" value="1"/>
</dbReference>
<dbReference type="InterPro" id="IPR036866">
    <property type="entry name" value="RibonucZ/Hydroxyglut_hydro"/>
</dbReference>
<dbReference type="CDD" id="cd07724">
    <property type="entry name" value="POD-like_MBL-fold"/>
    <property type="match status" value="1"/>
</dbReference>
<dbReference type="InterPro" id="IPR001279">
    <property type="entry name" value="Metallo-B-lactamas"/>
</dbReference>
<dbReference type="InterPro" id="IPR044528">
    <property type="entry name" value="POD-like_MBL-fold"/>
</dbReference>
<dbReference type="PANTHER" id="PTHR43084">
    <property type="entry name" value="PERSULFIDE DIOXYGENASE ETHE1"/>
    <property type="match status" value="1"/>
</dbReference>
<dbReference type="Pfam" id="PF00753">
    <property type="entry name" value="Lactamase_B"/>
    <property type="match status" value="1"/>
</dbReference>
<dbReference type="PANTHER" id="PTHR43084:SF1">
    <property type="entry name" value="PERSULFIDE DIOXYGENASE ETHE1, MITOCHONDRIAL"/>
    <property type="match status" value="1"/>
</dbReference>
<dbReference type="RefSeq" id="WP_323465740.1">
    <property type="nucleotide sequence ID" value="NZ_CP144224.1"/>
</dbReference>
<evidence type="ECO:0000313" key="3">
    <source>
        <dbReference type="EMBL" id="MDV2883937.1"/>
    </source>
</evidence>
<dbReference type="InterPro" id="IPR051682">
    <property type="entry name" value="Mito_Persulfide_Diox"/>
</dbReference>
<dbReference type="InterPro" id="IPR036873">
    <property type="entry name" value="Rhodanese-like_dom_sf"/>
</dbReference>
<feature type="domain" description="Rhodanese" evidence="2">
    <location>
        <begin position="279"/>
        <end position="355"/>
    </location>
</feature>